<name>A0AAE1BG53_PETCI</name>
<evidence type="ECO:0000256" key="18">
    <source>
        <dbReference type="PIRSR" id="PIRSR605027-3"/>
    </source>
</evidence>
<keyword evidence="9 20" id="KW-0735">Signal-anchor</keyword>
<evidence type="ECO:0000256" key="19">
    <source>
        <dbReference type="PIRSR" id="PIRSR605027-4"/>
    </source>
</evidence>
<comment type="pathway">
    <text evidence="3 20">Protein modification; protein glycosylation.</text>
</comment>
<feature type="binding site" evidence="18">
    <location>
        <position position="203"/>
    </location>
    <ligand>
        <name>Mn(2+)</name>
        <dbReference type="ChEBI" id="CHEBI:29035"/>
    </ligand>
</feature>
<evidence type="ECO:0000256" key="20">
    <source>
        <dbReference type="RuleBase" id="RU363127"/>
    </source>
</evidence>
<evidence type="ECO:0000256" key="11">
    <source>
        <dbReference type="ARBA" id="ARBA00023034"/>
    </source>
</evidence>
<feature type="binding site" evidence="17">
    <location>
        <position position="128"/>
    </location>
    <ligand>
        <name>UDP-alpha-D-glucuronate</name>
        <dbReference type="ChEBI" id="CHEBI:58052"/>
    </ligand>
</feature>
<accession>A0AAE1BG53</accession>
<evidence type="ECO:0000256" key="5">
    <source>
        <dbReference type="ARBA" id="ARBA00012641"/>
    </source>
</evidence>
<dbReference type="PANTHER" id="PTHR10896:SF65">
    <property type="entry name" value="GALACTOSYLGALACTOSYLXYLOSYLPROTEIN 3-BETA-GLUCURONOSYLTRANSFERASE 3"/>
    <property type="match status" value="1"/>
</dbReference>
<comment type="caution">
    <text evidence="22">The sequence shown here is derived from an EMBL/GenBank/DDBJ whole genome shotgun (WGS) entry which is preliminary data.</text>
</comment>
<feature type="binding site" evidence="17">
    <location>
        <begin position="318"/>
        <end position="320"/>
    </location>
    <ligand>
        <name>UDP-alpha-D-glucuronate</name>
        <dbReference type="ChEBI" id="CHEBI:58052"/>
    </ligand>
</feature>
<keyword evidence="11 20" id="KW-0333">Golgi apparatus</keyword>
<proteinExistence type="inferred from homology"/>
<protein>
    <recommendedName>
        <fullName evidence="5 20">Galactosylgalactosylxylosylprotein 3-beta-glucuronosyltransferase</fullName>
        <ecNumber evidence="5 20">2.4.1.135</ecNumber>
    </recommendedName>
</protein>
<keyword evidence="7" id="KW-0812">Transmembrane</keyword>
<keyword evidence="13" id="KW-0325">Glycoprotein</keyword>
<keyword evidence="14 18" id="KW-0464">Manganese</keyword>
<dbReference type="Gene3D" id="3.90.550.10">
    <property type="entry name" value="Spore Coat Polysaccharide Biosynthesis Protein SpsA, Chain A"/>
    <property type="match status" value="1"/>
</dbReference>
<dbReference type="EC" id="2.4.1.135" evidence="5 20"/>
<evidence type="ECO:0000256" key="3">
    <source>
        <dbReference type="ARBA" id="ARBA00004922"/>
    </source>
</evidence>
<comment type="cofactor">
    <cofactor evidence="1 18 20">
        <name>Mn(2+)</name>
        <dbReference type="ChEBI" id="CHEBI:29035"/>
    </cofactor>
</comment>
<dbReference type="EMBL" id="JAWQEG010008520">
    <property type="protein sequence ID" value="KAK3850146.1"/>
    <property type="molecule type" value="Genomic_DNA"/>
</dbReference>
<evidence type="ECO:0000256" key="1">
    <source>
        <dbReference type="ARBA" id="ARBA00001936"/>
    </source>
</evidence>
<evidence type="ECO:0000256" key="9">
    <source>
        <dbReference type="ARBA" id="ARBA00022968"/>
    </source>
</evidence>
<feature type="region of interest" description="Disordered" evidence="21">
    <location>
        <begin position="326"/>
        <end position="345"/>
    </location>
</feature>
<gene>
    <name evidence="23" type="ORF">Pcinc_034189</name>
    <name evidence="22" type="ORF">Pcinc_043130</name>
</gene>
<dbReference type="GO" id="GO:0046872">
    <property type="term" value="F:metal ion binding"/>
    <property type="evidence" value="ECO:0007669"/>
    <property type="project" value="UniProtKB-KW"/>
</dbReference>
<dbReference type="SUPFAM" id="SSF53448">
    <property type="entry name" value="Nucleotide-diphospho-sugar transferases"/>
    <property type="match status" value="1"/>
</dbReference>
<keyword evidence="10" id="KW-1133">Transmembrane helix</keyword>
<dbReference type="AlphaFoldDB" id="A0AAE1BG53"/>
<evidence type="ECO:0000313" key="22">
    <source>
        <dbReference type="EMBL" id="KAK3850146.1"/>
    </source>
</evidence>
<dbReference type="InterPro" id="IPR029044">
    <property type="entry name" value="Nucleotide-diphossugar_trans"/>
</dbReference>
<keyword evidence="8 18" id="KW-0479">Metal-binding</keyword>
<dbReference type="GO" id="GO:0015018">
    <property type="term" value="F:galactosylgalactosylxylosylprotein 3-beta-glucuronosyltransferase activity"/>
    <property type="evidence" value="ECO:0007669"/>
    <property type="project" value="UniProtKB-UniRule"/>
</dbReference>
<evidence type="ECO:0000256" key="17">
    <source>
        <dbReference type="PIRSR" id="PIRSR605027-2"/>
    </source>
</evidence>
<dbReference type="EMBL" id="JAWQEG010004945">
    <property type="protein sequence ID" value="KAK3859712.1"/>
    <property type="molecule type" value="Genomic_DNA"/>
</dbReference>
<evidence type="ECO:0000256" key="10">
    <source>
        <dbReference type="ARBA" id="ARBA00022989"/>
    </source>
</evidence>
<dbReference type="FunFam" id="3.90.550.10:FF:000044">
    <property type="entry name" value="Galactosylgalactosylxylosylprotein 3-beta-glucuronosyltransferase"/>
    <property type="match status" value="1"/>
</dbReference>
<dbReference type="InterPro" id="IPR005027">
    <property type="entry name" value="Glyco_trans_43"/>
</dbReference>
<evidence type="ECO:0000256" key="16">
    <source>
        <dbReference type="PIRSR" id="PIRSR605027-1"/>
    </source>
</evidence>
<dbReference type="Pfam" id="PF03360">
    <property type="entry name" value="Glyco_transf_43"/>
    <property type="match status" value="1"/>
</dbReference>
<evidence type="ECO:0000256" key="13">
    <source>
        <dbReference type="ARBA" id="ARBA00023180"/>
    </source>
</evidence>
<feature type="site" description="Interaction with galactose moiety of substrate glycoprotein" evidence="19">
    <location>
        <position position="234"/>
    </location>
</feature>
<feature type="binding site" evidence="17">
    <location>
        <position position="176"/>
    </location>
    <ligand>
        <name>UDP-alpha-D-glucuronate</name>
        <dbReference type="ChEBI" id="CHEBI:58052"/>
    </ligand>
</feature>
<evidence type="ECO:0000256" key="15">
    <source>
        <dbReference type="ARBA" id="ARBA00047979"/>
    </source>
</evidence>
<evidence type="ECO:0000256" key="7">
    <source>
        <dbReference type="ARBA" id="ARBA00022692"/>
    </source>
</evidence>
<keyword evidence="24" id="KW-1185">Reference proteome</keyword>
<keyword evidence="12" id="KW-0472">Membrane</keyword>
<evidence type="ECO:0000256" key="6">
    <source>
        <dbReference type="ARBA" id="ARBA00022679"/>
    </source>
</evidence>
<evidence type="ECO:0000256" key="4">
    <source>
        <dbReference type="ARBA" id="ARBA00007706"/>
    </source>
</evidence>
<dbReference type="CDD" id="cd00218">
    <property type="entry name" value="GlcAT-I"/>
    <property type="match status" value="1"/>
</dbReference>
<evidence type="ECO:0000256" key="8">
    <source>
        <dbReference type="ARBA" id="ARBA00022723"/>
    </source>
</evidence>
<feature type="active site" description="Proton donor/acceptor" evidence="16">
    <location>
        <position position="291"/>
    </location>
</feature>
<sequence>MAMGYFNPYFIKRRAKKWWPYFGLFLLLVIGYQEGVLRSYSSSGSYTTVDESSRSTMKEIFALEREIKLLKSVLKKYSIPEAEYADTLLPIIYVITPTYSRPHQKAELTRLKSVFLHVPSLHWILVEDATHKSKLVMNFLESSGLSYTHLHQSTPPDWKLQDSDPKWRKPRGVLQRNAGIKWLRRKLRGERDLRGVVYFADDDNTYSTELFKEMRDTKTVSVWPVGLVGGVMVERPLVSRAPTPHVTGWLAGWKPDRTFATDMAGFAVNLALLLRRSDAEFSFTSSIGHMECDFLEKLVTLSQLEPKADLCTKVLVWHTRTERPNMKDEERLRKAGTPSDQGIEV</sequence>
<comment type="similarity">
    <text evidence="4 20">Belongs to the glycosyltransferase 43 family.</text>
</comment>
<dbReference type="GO" id="GO:0005975">
    <property type="term" value="P:carbohydrate metabolic process"/>
    <property type="evidence" value="ECO:0007669"/>
    <property type="project" value="TreeGrafter"/>
</dbReference>
<evidence type="ECO:0000313" key="23">
    <source>
        <dbReference type="EMBL" id="KAK3859712.1"/>
    </source>
</evidence>
<reference evidence="22" key="1">
    <citation type="submission" date="2023-10" db="EMBL/GenBank/DDBJ databases">
        <title>Genome assemblies of two species of porcelain crab, Petrolisthes cinctipes and Petrolisthes manimaculis (Anomura: Porcellanidae).</title>
        <authorList>
            <person name="Angst P."/>
        </authorList>
    </citation>
    <scope>NUCLEOTIDE SEQUENCE</scope>
    <source>
        <strain evidence="22">PB745_01</strain>
        <tissue evidence="22">Gill</tissue>
    </source>
</reference>
<feature type="binding site" evidence="17">
    <location>
        <position position="171"/>
    </location>
    <ligand>
        <name>UDP-alpha-D-glucuronate</name>
        <dbReference type="ChEBI" id="CHEBI:58052"/>
    </ligand>
</feature>
<evidence type="ECO:0000256" key="2">
    <source>
        <dbReference type="ARBA" id="ARBA00004323"/>
    </source>
</evidence>
<dbReference type="Proteomes" id="UP001286313">
    <property type="component" value="Unassembled WGS sequence"/>
</dbReference>
<feature type="binding site" evidence="17">
    <location>
        <begin position="201"/>
        <end position="203"/>
    </location>
    <ligand>
        <name>UDP-alpha-D-glucuronate</name>
        <dbReference type="ChEBI" id="CHEBI:58052"/>
    </ligand>
</feature>
<comment type="catalytic activity">
    <reaction evidence="15 20">
        <text>3-O-(beta-D-galactosyl-(1-&gt;3)-beta-D-galactosyl-(1-&gt;4)-beta-D-xylosyl)-L-seryl-[protein] + UDP-alpha-D-glucuronate = 3-O-(beta-D-GlcA-(1-&gt;3)-beta-D-Gal-(1-&gt;3)-beta-D-Gal-(1-&gt;4)-beta-D-Xyl)-L-seryl-[protein] + UDP + H(+)</text>
        <dbReference type="Rhea" id="RHEA:24168"/>
        <dbReference type="Rhea" id="RHEA-COMP:12571"/>
        <dbReference type="Rhea" id="RHEA-COMP:12573"/>
        <dbReference type="ChEBI" id="CHEBI:15378"/>
        <dbReference type="ChEBI" id="CHEBI:58052"/>
        <dbReference type="ChEBI" id="CHEBI:58223"/>
        <dbReference type="ChEBI" id="CHEBI:132090"/>
        <dbReference type="ChEBI" id="CHEBI:132093"/>
        <dbReference type="EC" id="2.4.1.135"/>
    </reaction>
</comment>
<keyword evidence="6 20" id="KW-0808">Transferase</keyword>
<evidence type="ECO:0000256" key="21">
    <source>
        <dbReference type="SAM" id="MobiDB-lite"/>
    </source>
</evidence>
<evidence type="ECO:0000256" key="12">
    <source>
        <dbReference type="ARBA" id="ARBA00023136"/>
    </source>
</evidence>
<organism evidence="22 24">
    <name type="scientific">Petrolisthes cinctipes</name>
    <name type="common">Flat porcelain crab</name>
    <dbReference type="NCBI Taxonomy" id="88211"/>
    <lineage>
        <taxon>Eukaryota</taxon>
        <taxon>Metazoa</taxon>
        <taxon>Ecdysozoa</taxon>
        <taxon>Arthropoda</taxon>
        <taxon>Crustacea</taxon>
        <taxon>Multicrustacea</taxon>
        <taxon>Malacostraca</taxon>
        <taxon>Eumalacostraca</taxon>
        <taxon>Eucarida</taxon>
        <taxon>Decapoda</taxon>
        <taxon>Pleocyemata</taxon>
        <taxon>Anomura</taxon>
        <taxon>Galatheoidea</taxon>
        <taxon>Porcellanidae</taxon>
        <taxon>Petrolisthes</taxon>
    </lineage>
</organism>
<evidence type="ECO:0000256" key="14">
    <source>
        <dbReference type="ARBA" id="ARBA00023211"/>
    </source>
</evidence>
<comment type="subcellular location">
    <subcellularLocation>
        <location evidence="2 20">Golgi apparatus membrane</location>
        <topology evidence="2 20">Single-pass type II membrane protein</topology>
    </subcellularLocation>
</comment>
<dbReference type="GO" id="GO:0050650">
    <property type="term" value="P:chondroitin sulfate proteoglycan biosynthetic process"/>
    <property type="evidence" value="ECO:0007669"/>
    <property type="project" value="TreeGrafter"/>
</dbReference>
<dbReference type="PANTHER" id="PTHR10896">
    <property type="entry name" value="GALACTOSYLGALACTOSYLXYLOSYLPROTEIN 3-BETA-GLUCURONOSYLTRANSFERASE BETA-1,3-GLUCURONYLTRANSFERASE"/>
    <property type="match status" value="1"/>
</dbReference>
<evidence type="ECO:0000313" key="24">
    <source>
        <dbReference type="Proteomes" id="UP001286313"/>
    </source>
</evidence>
<dbReference type="GO" id="GO:0000139">
    <property type="term" value="C:Golgi membrane"/>
    <property type="evidence" value="ECO:0007669"/>
    <property type="project" value="UniProtKB-SubCell"/>
</dbReference>
<feature type="binding site" evidence="17">
    <location>
        <begin position="97"/>
        <end position="99"/>
    </location>
    <ligand>
        <name>UDP-alpha-D-glucuronate</name>
        <dbReference type="ChEBI" id="CHEBI:58052"/>
    </ligand>
</feature>